<organism evidence="2 3">
    <name type="scientific">Paenibacillus mendelii</name>
    <dbReference type="NCBI Taxonomy" id="206163"/>
    <lineage>
        <taxon>Bacteria</taxon>
        <taxon>Bacillati</taxon>
        <taxon>Bacillota</taxon>
        <taxon>Bacilli</taxon>
        <taxon>Bacillales</taxon>
        <taxon>Paenibacillaceae</taxon>
        <taxon>Paenibacillus</taxon>
    </lineage>
</organism>
<comment type="caution">
    <text evidence="2">The sequence shown here is derived from an EMBL/GenBank/DDBJ whole genome shotgun (WGS) entry which is preliminary data.</text>
</comment>
<dbReference type="EMBL" id="JBHLVF010000003">
    <property type="protein sequence ID" value="MFC0389877.1"/>
    <property type="molecule type" value="Genomic_DNA"/>
</dbReference>
<accession>A0ABV6J1Y8</accession>
<dbReference type="Proteomes" id="UP001589818">
    <property type="component" value="Unassembled WGS sequence"/>
</dbReference>
<dbReference type="Gene3D" id="3.90.180.10">
    <property type="entry name" value="Medium-chain alcohol dehydrogenases, catalytic domain"/>
    <property type="match status" value="1"/>
</dbReference>
<dbReference type="InterPro" id="IPR011032">
    <property type="entry name" value="GroES-like_sf"/>
</dbReference>
<reference evidence="2 3" key="1">
    <citation type="submission" date="2024-09" db="EMBL/GenBank/DDBJ databases">
        <authorList>
            <person name="Sun Q."/>
            <person name="Mori K."/>
        </authorList>
    </citation>
    <scope>NUCLEOTIDE SEQUENCE [LARGE SCALE GENOMIC DNA]</scope>
    <source>
        <strain evidence="2 3">CCM 4839</strain>
    </source>
</reference>
<dbReference type="SUPFAM" id="SSF50129">
    <property type="entry name" value="GroES-like"/>
    <property type="match status" value="1"/>
</dbReference>
<proteinExistence type="predicted"/>
<dbReference type="RefSeq" id="WP_204821832.1">
    <property type="nucleotide sequence ID" value="NZ_JANHOF010000015.1"/>
</dbReference>
<name>A0ABV6J1Y8_9BACL</name>
<feature type="domain" description="Alcohol dehydrogenase-like N-terminal" evidence="1">
    <location>
        <begin position="23"/>
        <end position="79"/>
    </location>
</feature>
<sequence>MRRIAVRDGVPVIEDFEPAKLGEMEVRIRTEYSAISPGTELMLLRNKAAHVPLGYSGVGIVEEVGSAVEHLRPGQRAAVYGVPT</sequence>
<gene>
    <name evidence="2" type="ORF">ACFFJ8_00660</name>
</gene>
<dbReference type="InterPro" id="IPR013154">
    <property type="entry name" value="ADH-like_N"/>
</dbReference>
<evidence type="ECO:0000313" key="2">
    <source>
        <dbReference type="EMBL" id="MFC0389877.1"/>
    </source>
</evidence>
<evidence type="ECO:0000259" key="1">
    <source>
        <dbReference type="Pfam" id="PF08240"/>
    </source>
</evidence>
<protein>
    <submittedName>
        <fullName evidence="2">Alcohol dehydrogenase catalytic domain-containing protein</fullName>
    </submittedName>
</protein>
<dbReference type="Pfam" id="PF08240">
    <property type="entry name" value="ADH_N"/>
    <property type="match status" value="1"/>
</dbReference>
<keyword evidence="3" id="KW-1185">Reference proteome</keyword>
<evidence type="ECO:0000313" key="3">
    <source>
        <dbReference type="Proteomes" id="UP001589818"/>
    </source>
</evidence>